<organism evidence="2 3">
    <name type="scientific">Prescottella soli</name>
    <dbReference type="NCBI Taxonomy" id="1543852"/>
    <lineage>
        <taxon>Bacteria</taxon>
        <taxon>Bacillati</taxon>
        <taxon>Actinomycetota</taxon>
        <taxon>Actinomycetes</taxon>
        <taxon>Mycobacteriales</taxon>
        <taxon>Nocardiaceae</taxon>
        <taxon>Prescottella</taxon>
    </lineage>
</organism>
<dbReference type="Proteomes" id="UP001629744">
    <property type="component" value="Unassembled WGS sequence"/>
</dbReference>
<dbReference type="EMBL" id="JBDLNU010000005">
    <property type="protein sequence ID" value="MFM1730765.1"/>
    <property type="molecule type" value="Genomic_DNA"/>
</dbReference>
<evidence type="ECO:0000313" key="3">
    <source>
        <dbReference type="Proteomes" id="UP001629744"/>
    </source>
</evidence>
<name>A0ABW9FYP2_9NOCA</name>
<comment type="caution">
    <text evidence="2">The sequence shown here is derived from an EMBL/GenBank/DDBJ whole genome shotgun (WGS) entry which is preliminary data.</text>
</comment>
<evidence type="ECO:0000313" key="2">
    <source>
        <dbReference type="EMBL" id="MFM1730765.1"/>
    </source>
</evidence>
<accession>A0ABW9FYP2</accession>
<keyword evidence="3" id="KW-1185">Reference proteome</keyword>
<dbReference type="RefSeq" id="WP_348603781.1">
    <property type="nucleotide sequence ID" value="NZ_CP157276.1"/>
</dbReference>
<protein>
    <submittedName>
        <fullName evidence="2">Uncharacterized protein</fullName>
    </submittedName>
</protein>
<proteinExistence type="predicted"/>
<gene>
    <name evidence="2" type="ORF">ABEU19_004303</name>
</gene>
<evidence type="ECO:0000256" key="1">
    <source>
        <dbReference type="SAM" id="MobiDB-lite"/>
    </source>
</evidence>
<feature type="region of interest" description="Disordered" evidence="1">
    <location>
        <begin position="291"/>
        <end position="313"/>
    </location>
</feature>
<sequence>MSSDPTWHDLRGRNFGSAGRSIAGTMRATVGDTTYVERFWHAPPGLWRTERDGTPRIIEGPARRFHRTPDGDMELQPDNSHTMWGGGHPSQLTEAFRMWEIGQHHEPLVEPEGPPCDVSVGGRDGWQVRIRDRRMGATADVTFDEKTGVVIALELLDGSMRLELLDFELDAQVPDETFTWTGPYTERPDEWRLRQEKLQRMTDLGLPTPTYWPTGFRVELSSGDPDTGTVTMNLAVDGGAQLTRWPAGTKSPQELDYGGYPHEVRWQDRGWKWCLRSGIQLTDDELGRFKESIPHQEPPAPVEARPGSDPTGGRGALVVFSDRINVAYGQFYIAEPGAFGEDMGNGFAGQRNGLCGTAEPGVAWFVTGLHTGTVALTVQVMSGAPDEVGDWEEAVEAPLTVRRSDGLELQEWGGDIVGDALPLSPGTYRVRYCATGMDTGHDMDTGEGPDRYLVTIWPATPEPDAVVRQTSQNAAYWHGAWN</sequence>
<reference evidence="2 3" key="1">
    <citation type="submission" date="2023-11" db="EMBL/GenBank/DDBJ databases">
        <authorList>
            <person name="Val-Calvo J."/>
            <person name="Scortti M."/>
            <person name="Vazquez-Boland J."/>
        </authorList>
    </citation>
    <scope>NUCLEOTIDE SEQUENCE [LARGE SCALE GENOMIC DNA]</scope>
    <source>
        <strain evidence="2 3">DSM 46662</strain>
    </source>
</reference>